<gene>
    <name evidence="1" type="ORF">FPK63_23130</name>
</gene>
<feature type="non-terminal residue" evidence="1">
    <location>
        <position position="91"/>
    </location>
</feature>
<proteinExistence type="predicted"/>
<dbReference type="EMBL" id="VMAF01000862">
    <property type="protein sequence ID" value="MDR8433932.1"/>
    <property type="molecule type" value="Genomic_DNA"/>
</dbReference>
<protein>
    <submittedName>
        <fullName evidence="1">Uncharacterized protein</fullName>
    </submittedName>
</protein>
<feature type="non-terminal residue" evidence="1">
    <location>
        <position position="1"/>
    </location>
</feature>
<evidence type="ECO:0000313" key="1">
    <source>
        <dbReference type="EMBL" id="MDR8433932.1"/>
    </source>
</evidence>
<name>A0ABD5DW09_ACIBA</name>
<organism evidence="1">
    <name type="scientific">Acinetobacter baumannii</name>
    <dbReference type="NCBI Taxonomy" id="470"/>
    <lineage>
        <taxon>Bacteria</taxon>
        <taxon>Pseudomonadati</taxon>
        <taxon>Pseudomonadota</taxon>
        <taxon>Gammaproteobacteria</taxon>
        <taxon>Moraxellales</taxon>
        <taxon>Moraxellaceae</taxon>
        <taxon>Acinetobacter</taxon>
        <taxon>Acinetobacter calcoaceticus/baumannii complex</taxon>
    </lineage>
</organism>
<reference evidence="1" key="1">
    <citation type="submission" date="2019-07" db="EMBL/GenBank/DDBJ databases">
        <title>Biological characteristics of mucoid Acinetobacter baumannii from a general hospital in China.</title>
        <authorList>
            <person name="Hua X."/>
            <person name="Yu Y."/>
        </authorList>
    </citation>
    <scope>NUCLEOTIDE SEQUENCE</scope>
    <source>
        <strain evidence="1">N8</strain>
    </source>
</reference>
<comment type="caution">
    <text evidence="1">The sequence shown here is derived from an EMBL/GenBank/DDBJ whole genome shotgun (WGS) entry which is preliminary data.</text>
</comment>
<accession>A0ABD5DW09</accession>
<sequence length="91" mass="10126">YQITEKTYRVVSVYGLAFTEYVTGGNTGVSAGDSDSLFVPLDYSMTTEMTNRDYENVVAKSLHVVVNTLKVVKTKWYQTGVFKVVLFIAAV</sequence>
<dbReference type="AlphaFoldDB" id="A0ABD5DW09"/>